<dbReference type="InterPro" id="IPR050515">
    <property type="entry name" value="Beta-lactam/transpept"/>
</dbReference>
<dbReference type="Gene3D" id="3.40.710.10">
    <property type="entry name" value="DD-peptidase/beta-lactamase superfamily"/>
    <property type="match status" value="1"/>
</dbReference>
<evidence type="ECO:0000313" key="12">
    <source>
        <dbReference type="EMBL" id="KXK26662.1"/>
    </source>
</evidence>
<dbReference type="EC" id="3.5.2.6" evidence="4"/>
<organism evidence="12 13">
    <name type="scientific">candidate division WS6 bacterium OLB20</name>
    <dbReference type="NCBI Taxonomy" id="1617426"/>
    <lineage>
        <taxon>Bacteria</taxon>
        <taxon>Candidatus Dojkabacteria</taxon>
    </lineage>
</organism>
<dbReference type="PANTHER" id="PTHR30627">
    <property type="entry name" value="PEPTIDOGLYCAN D,D-TRANSPEPTIDASE"/>
    <property type="match status" value="1"/>
</dbReference>
<evidence type="ECO:0000256" key="2">
    <source>
        <dbReference type="ARBA" id="ARBA00004370"/>
    </source>
</evidence>
<evidence type="ECO:0000259" key="10">
    <source>
        <dbReference type="Pfam" id="PF00905"/>
    </source>
</evidence>
<feature type="domain" description="Penicillin-binding protein dimerisation" evidence="11">
    <location>
        <begin position="73"/>
        <end position="239"/>
    </location>
</feature>
<comment type="catalytic activity">
    <reaction evidence="1">
        <text>a beta-lactam + H2O = a substituted beta-amino acid</text>
        <dbReference type="Rhea" id="RHEA:20401"/>
        <dbReference type="ChEBI" id="CHEBI:15377"/>
        <dbReference type="ChEBI" id="CHEBI:35627"/>
        <dbReference type="ChEBI" id="CHEBI:140347"/>
        <dbReference type="EC" id="3.5.2.6"/>
    </reaction>
</comment>
<evidence type="ECO:0000259" key="11">
    <source>
        <dbReference type="Pfam" id="PF03717"/>
    </source>
</evidence>
<gene>
    <name evidence="12" type="primary">spoVD</name>
    <name evidence="12" type="ORF">TR69_WS6001000669</name>
</gene>
<dbReference type="GO" id="GO:0005886">
    <property type="term" value="C:plasma membrane"/>
    <property type="evidence" value="ECO:0007669"/>
    <property type="project" value="TreeGrafter"/>
</dbReference>
<dbReference type="EMBL" id="JYNZ01000003">
    <property type="protein sequence ID" value="KXK26662.1"/>
    <property type="molecule type" value="Genomic_DNA"/>
</dbReference>
<keyword evidence="5" id="KW-0732">Signal</keyword>
<comment type="caution">
    <text evidence="12">The sequence shown here is derived from an EMBL/GenBank/DDBJ whole genome shotgun (WGS) entry which is preliminary data.</text>
</comment>
<comment type="subcellular location">
    <subcellularLocation>
        <location evidence="2">Membrane</location>
    </subcellularLocation>
</comment>
<evidence type="ECO:0000256" key="1">
    <source>
        <dbReference type="ARBA" id="ARBA00001526"/>
    </source>
</evidence>
<dbReference type="Pfam" id="PF03717">
    <property type="entry name" value="PBP_dimer"/>
    <property type="match status" value="1"/>
</dbReference>
<dbReference type="SUPFAM" id="SSF56601">
    <property type="entry name" value="beta-lactamase/transpeptidase-like"/>
    <property type="match status" value="1"/>
</dbReference>
<dbReference type="PANTHER" id="PTHR30627:SF6">
    <property type="entry name" value="BETA-LACTAMASE YBXI-RELATED"/>
    <property type="match status" value="1"/>
</dbReference>
<dbReference type="GO" id="GO:0046677">
    <property type="term" value="P:response to antibiotic"/>
    <property type="evidence" value="ECO:0007669"/>
    <property type="project" value="UniProtKB-KW"/>
</dbReference>
<feature type="transmembrane region" description="Helical" evidence="9">
    <location>
        <begin position="31"/>
        <end position="51"/>
    </location>
</feature>
<evidence type="ECO:0000256" key="8">
    <source>
        <dbReference type="ARBA" id="ARBA00023251"/>
    </source>
</evidence>
<dbReference type="GO" id="GO:0008800">
    <property type="term" value="F:beta-lactamase activity"/>
    <property type="evidence" value="ECO:0007669"/>
    <property type="project" value="UniProtKB-EC"/>
</dbReference>
<feature type="domain" description="Penicillin-binding protein transpeptidase" evidence="10">
    <location>
        <begin position="288"/>
        <end position="448"/>
    </location>
</feature>
<dbReference type="Proteomes" id="UP000070457">
    <property type="component" value="Unassembled WGS sequence"/>
</dbReference>
<dbReference type="InterPro" id="IPR012338">
    <property type="entry name" value="Beta-lactam/transpept-like"/>
</dbReference>
<evidence type="ECO:0000256" key="6">
    <source>
        <dbReference type="ARBA" id="ARBA00022801"/>
    </source>
</evidence>
<keyword evidence="9" id="KW-0812">Transmembrane</keyword>
<name>A0A136LYB7_9BACT</name>
<evidence type="ECO:0000256" key="5">
    <source>
        <dbReference type="ARBA" id="ARBA00022729"/>
    </source>
</evidence>
<dbReference type="AlphaFoldDB" id="A0A136LYB7"/>
<evidence type="ECO:0000256" key="3">
    <source>
        <dbReference type="ARBA" id="ARBA00007898"/>
    </source>
</evidence>
<dbReference type="GO" id="GO:0008658">
    <property type="term" value="F:penicillin binding"/>
    <property type="evidence" value="ECO:0007669"/>
    <property type="project" value="InterPro"/>
</dbReference>
<dbReference type="STRING" id="1617426.TR69_WS6001000669"/>
<keyword evidence="6" id="KW-0378">Hydrolase</keyword>
<dbReference type="InterPro" id="IPR036138">
    <property type="entry name" value="PBP_dimer_sf"/>
</dbReference>
<dbReference type="InterPro" id="IPR001460">
    <property type="entry name" value="PCN-bd_Tpept"/>
</dbReference>
<keyword evidence="8" id="KW-0046">Antibiotic resistance</keyword>
<dbReference type="InterPro" id="IPR005311">
    <property type="entry name" value="PBP_dimer"/>
</dbReference>
<evidence type="ECO:0000256" key="4">
    <source>
        <dbReference type="ARBA" id="ARBA00012865"/>
    </source>
</evidence>
<keyword evidence="9" id="KW-1133">Transmembrane helix</keyword>
<evidence type="ECO:0000256" key="7">
    <source>
        <dbReference type="ARBA" id="ARBA00023136"/>
    </source>
</evidence>
<evidence type="ECO:0000256" key="9">
    <source>
        <dbReference type="SAM" id="Phobius"/>
    </source>
</evidence>
<proteinExistence type="inferred from homology"/>
<keyword evidence="7 9" id="KW-0472">Membrane</keyword>
<accession>A0A136LYB7</accession>
<comment type="similarity">
    <text evidence="3">Belongs to the class-D beta-lactamase family.</text>
</comment>
<dbReference type="Pfam" id="PF00905">
    <property type="entry name" value="Transpeptidase"/>
    <property type="match status" value="1"/>
</dbReference>
<dbReference type="GO" id="GO:0071555">
    <property type="term" value="P:cell wall organization"/>
    <property type="evidence" value="ECO:0007669"/>
    <property type="project" value="TreeGrafter"/>
</dbReference>
<dbReference type="Gene3D" id="3.90.1310.10">
    <property type="entry name" value="Penicillin-binding protein 2a (Domain 2)"/>
    <property type="match status" value="1"/>
</dbReference>
<evidence type="ECO:0000313" key="13">
    <source>
        <dbReference type="Proteomes" id="UP000070457"/>
    </source>
</evidence>
<reference evidence="12 13" key="1">
    <citation type="submission" date="2015-02" db="EMBL/GenBank/DDBJ databases">
        <title>Improved understanding of the partial-nitritation anammox process through 23 genomes representing the majority of the microbial community.</title>
        <authorList>
            <person name="Speth D.R."/>
            <person name="In T Zandt M."/>
            <person name="Guerrero Cruz S."/>
            <person name="Jetten M.S."/>
            <person name="Dutilh B.E."/>
        </authorList>
    </citation>
    <scope>NUCLEOTIDE SEQUENCE [LARGE SCALE GENOMIC DNA]</scope>
    <source>
        <strain evidence="12">OLB20</strain>
    </source>
</reference>
<sequence length="452" mass="50689">MHLRTNPKRNRIDFVGSASAQGRIDFSWRYVGVYLLILGIFSFLFLNLFSLQIIEGGENLLVATKINQSTSRIVPPRGLIFDAQGNRLAYNLPSYSLFIKPGELEQDREEELLQILAAGMNEPADELLATYRSKAYSEDGKKKQQDRVTLKSNLDFDQYLALSTVVPQQKGAYINVEPEREYPERHYFSHLIGYVGDPTEADVENGIYSESQVGKVGLERSYDSQLRGVEGIEVRERGVLDERERTYTPQEARFGDNLHLTADANWQRYLTDIMQRQLEEVEAFASAGVIMNSRTGEVKAMVSIPSYDNNLFAEGISANDFGALLNDPKTPLLDRTIGLQLPPGSIWKIIGATAGLEEQVVSRNTEFLSNRCMELPGDIKFCEADSGYLGNVNVIEAIEKSSNIYFCNVALEINQKRNGIRTLMDYADRFGLGQKTGIDLPAEQSGTMLHPN</sequence>
<protein>
    <recommendedName>
        <fullName evidence="4">beta-lactamase</fullName>
        <ecNumber evidence="4">3.5.2.6</ecNumber>
    </recommendedName>
</protein>
<dbReference type="SUPFAM" id="SSF56519">
    <property type="entry name" value="Penicillin binding protein dimerisation domain"/>
    <property type="match status" value="1"/>
</dbReference>